<evidence type="ECO:0000259" key="2">
    <source>
        <dbReference type="PROSITE" id="PS50943"/>
    </source>
</evidence>
<dbReference type="InterPro" id="IPR001387">
    <property type="entry name" value="Cro/C1-type_HTH"/>
</dbReference>
<keyword evidence="5" id="KW-1185">Reference proteome</keyword>
<dbReference type="PANTHER" id="PTHR46797:SF1">
    <property type="entry name" value="METHYLPHOSPHONATE SYNTHASE"/>
    <property type="match status" value="1"/>
</dbReference>
<evidence type="ECO:0000256" key="1">
    <source>
        <dbReference type="ARBA" id="ARBA00023125"/>
    </source>
</evidence>
<gene>
    <name evidence="3" type="ORF">BN961_04130</name>
    <name evidence="4" type="ORF">NCTC12722_02379</name>
</gene>
<reference evidence="3 5" key="1">
    <citation type="journal article" date="2014" name="Genome Announc.">
        <title>Genome Sequence of Afipia felis Strain 76713, Isolated in Hospital Water Using an Amoeba Co-Culture Procedure.</title>
        <authorList>
            <person name="Benamar S."/>
            <person name="La Scola B."/>
            <person name="Croce O."/>
        </authorList>
    </citation>
    <scope>NUCLEOTIDE SEQUENCE [LARGE SCALE GENOMIC DNA]</scope>
    <source>
        <strain evidence="3 5">76713</strain>
    </source>
</reference>
<dbReference type="SUPFAM" id="SSF47413">
    <property type="entry name" value="lambda repressor-like DNA-binding domains"/>
    <property type="match status" value="1"/>
</dbReference>
<dbReference type="GO" id="GO:0005829">
    <property type="term" value="C:cytosol"/>
    <property type="evidence" value="ECO:0007669"/>
    <property type="project" value="TreeGrafter"/>
</dbReference>
<dbReference type="OrthoDB" id="8129867at2"/>
<proteinExistence type="predicted"/>
<dbReference type="Pfam" id="PF01381">
    <property type="entry name" value="HTH_3"/>
    <property type="match status" value="1"/>
</dbReference>
<organism evidence="3 5">
    <name type="scientific">Afipia felis</name>
    <name type="common">Cat scratch disease bacillus</name>
    <dbReference type="NCBI Taxonomy" id="1035"/>
    <lineage>
        <taxon>Bacteria</taxon>
        <taxon>Pseudomonadati</taxon>
        <taxon>Pseudomonadota</taxon>
        <taxon>Alphaproteobacteria</taxon>
        <taxon>Hyphomicrobiales</taxon>
        <taxon>Nitrobacteraceae</taxon>
        <taxon>Afipia</taxon>
    </lineage>
</organism>
<reference evidence="4 6" key="2">
    <citation type="submission" date="2018-06" db="EMBL/GenBank/DDBJ databases">
        <authorList>
            <consortium name="Pathogen Informatics"/>
            <person name="Doyle S."/>
        </authorList>
    </citation>
    <scope>NUCLEOTIDE SEQUENCE [LARGE SCALE GENOMIC DNA]</scope>
    <source>
        <strain evidence="4 6">NCTC12722</strain>
    </source>
</reference>
<accession>A0A090N8X5</accession>
<sequence length="77" mass="8456">MAKREVLSAKRILARNLRRLRLERALSQDDVAAEADLRQALISAIEVGTANPTLESLDRLASALGVDLAVLFDRTAR</sequence>
<dbReference type="GO" id="GO:0003677">
    <property type="term" value="F:DNA binding"/>
    <property type="evidence" value="ECO:0007669"/>
    <property type="project" value="UniProtKB-KW"/>
</dbReference>
<dbReference type="EMBL" id="UIGB01000001">
    <property type="protein sequence ID" value="SUU85170.1"/>
    <property type="molecule type" value="Genomic_DNA"/>
</dbReference>
<dbReference type="Proteomes" id="UP000035762">
    <property type="component" value="Unassembled WGS sequence"/>
</dbReference>
<dbReference type="CDD" id="cd00093">
    <property type="entry name" value="HTH_XRE"/>
    <property type="match status" value="1"/>
</dbReference>
<evidence type="ECO:0000313" key="5">
    <source>
        <dbReference type="Proteomes" id="UP000035762"/>
    </source>
</evidence>
<dbReference type="AlphaFoldDB" id="A0A090N8X5"/>
<evidence type="ECO:0000313" key="4">
    <source>
        <dbReference type="EMBL" id="SUU85170.1"/>
    </source>
</evidence>
<dbReference type="Proteomes" id="UP000254343">
    <property type="component" value="Unassembled WGS sequence"/>
</dbReference>
<dbReference type="GO" id="GO:0003700">
    <property type="term" value="F:DNA-binding transcription factor activity"/>
    <property type="evidence" value="ECO:0007669"/>
    <property type="project" value="TreeGrafter"/>
</dbReference>
<dbReference type="EMBL" id="CCAZ020000006">
    <property type="protein sequence ID" value="CEG10688.1"/>
    <property type="molecule type" value="Genomic_DNA"/>
</dbReference>
<dbReference type="PANTHER" id="PTHR46797">
    <property type="entry name" value="HTH-TYPE TRANSCRIPTIONAL REGULATOR"/>
    <property type="match status" value="1"/>
</dbReference>
<keyword evidence="1" id="KW-0238">DNA-binding</keyword>
<dbReference type="SMART" id="SM00530">
    <property type="entry name" value="HTH_XRE"/>
    <property type="match status" value="1"/>
</dbReference>
<feature type="domain" description="HTH cro/C1-type" evidence="2">
    <location>
        <begin position="17"/>
        <end position="71"/>
    </location>
</feature>
<dbReference type="RefSeq" id="WP_002715995.1">
    <property type="nucleotide sequence ID" value="NZ_CCAZ020000006.1"/>
</dbReference>
<dbReference type="InterPro" id="IPR010982">
    <property type="entry name" value="Lambda_DNA-bd_dom_sf"/>
</dbReference>
<dbReference type="InterPro" id="IPR050807">
    <property type="entry name" value="TransReg_Diox_bact_type"/>
</dbReference>
<name>A0A090N8X5_AFIFE</name>
<evidence type="ECO:0000313" key="6">
    <source>
        <dbReference type="Proteomes" id="UP000254343"/>
    </source>
</evidence>
<dbReference type="PROSITE" id="PS50943">
    <property type="entry name" value="HTH_CROC1"/>
    <property type="match status" value="1"/>
</dbReference>
<protein>
    <submittedName>
        <fullName evidence="3">Conjugal transfer protein TrbA</fullName>
    </submittedName>
</protein>
<dbReference type="Gene3D" id="1.10.260.40">
    <property type="entry name" value="lambda repressor-like DNA-binding domains"/>
    <property type="match status" value="1"/>
</dbReference>
<evidence type="ECO:0000313" key="3">
    <source>
        <dbReference type="EMBL" id="CEG10688.1"/>
    </source>
</evidence>